<reference evidence="2" key="1">
    <citation type="submission" date="2013-10" db="EMBL/GenBank/DDBJ databases">
        <title>Genomic analysis of the causative agents of coccidiosis in chickens.</title>
        <authorList>
            <person name="Reid A.J."/>
            <person name="Blake D."/>
            <person name="Billington K."/>
            <person name="Browne H."/>
            <person name="Dunn M."/>
            <person name="Hung S."/>
            <person name="Kawahara F."/>
            <person name="Miranda-Saavedra D."/>
            <person name="Mourier T."/>
            <person name="Nagra H."/>
            <person name="Otto T.D."/>
            <person name="Rawlings N."/>
            <person name="Sanchez A."/>
            <person name="Sanders M."/>
            <person name="Subramaniam C."/>
            <person name="Tay Y."/>
            <person name="Dear P."/>
            <person name="Doerig C."/>
            <person name="Gruber A."/>
            <person name="Parkinson J."/>
            <person name="Shirley M."/>
            <person name="Wan K.L."/>
            <person name="Berriman M."/>
            <person name="Tomley F."/>
            <person name="Pain A."/>
        </authorList>
    </citation>
    <scope>NUCLEOTIDE SEQUENCE [LARGE SCALE GENOMIC DNA]</scope>
    <source>
        <strain evidence="2">Weybridge</strain>
    </source>
</reference>
<accession>U6M4Z0</accession>
<feature type="region of interest" description="Disordered" evidence="1">
    <location>
        <begin position="443"/>
        <end position="462"/>
    </location>
</feature>
<name>U6M4Z0_EIMMA</name>
<sequence>MSKRSLSTSYLEDQWLEGCVEVGDGTNQKKAARARGGQKGGVERDTGESTALKTLNDLKCIVTLGVEIAPSLPSEKMAVLVVLLLTICTQELVLYGVHSTPQVELERQRTLNFILQEGRRALAQLEAVGQSYQTLGQGREILQLLEEFRTPQKKSNSKALALEATISSYRIEQCKEALQQLQSWIQSSVSIPEEVAERALNLVSLTRHLGKARLKMDANAGGWVASIQAQLCLFAIAEQHRVRRPFFRRLPAEEEIAKYQARYEPLTQALARSIQTARKHQPVEHQGHVYGDQQQQKDNQTLHEQQHPSTSHISDNNDDSRPTPQPAVDQPAAVTTDAQAHALHHPPPLPVPRQGPLLTTSNTLVNLPLLDPTQSSPADSQQNIPIAQAERWEQSPPHSTPSGYELQQAAMAQERSMLDCSTANSILRANAPLHTTIRYRHQAAGGDQGDAHLPSTHNLVDLDPLGPLVAEALSSALSDSDSPTGSGQGPHRDQGWP</sequence>
<gene>
    <name evidence="2" type="ORF">EMWEY_00055490</name>
</gene>
<dbReference type="GeneID" id="25339535"/>
<proteinExistence type="predicted"/>
<evidence type="ECO:0000256" key="1">
    <source>
        <dbReference type="SAM" id="MobiDB-lite"/>
    </source>
</evidence>
<feature type="region of interest" description="Disordered" evidence="1">
    <location>
        <begin position="471"/>
        <end position="497"/>
    </location>
</feature>
<dbReference type="VEuPathDB" id="ToxoDB:EMWEY_00055490"/>
<evidence type="ECO:0000313" key="3">
    <source>
        <dbReference type="Proteomes" id="UP000030763"/>
    </source>
</evidence>
<protein>
    <submittedName>
        <fullName evidence="2">Uncharacterized protein</fullName>
    </submittedName>
</protein>
<keyword evidence="3" id="KW-1185">Reference proteome</keyword>
<reference evidence="2" key="2">
    <citation type="submission" date="2013-10" db="EMBL/GenBank/DDBJ databases">
        <authorList>
            <person name="Aslett M."/>
        </authorList>
    </citation>
    <scope>NUCLEOTIDE SEQUENCE [LARGE SCALE GENOMIC DNA]</scope>
    <source>
        <strain evidence="2">Weybridge</strain>
    </source>
</reference>
<organism evidence="2 3">
    <name type="scientific">Eimeria maxima</name>
    <name type="common">Coccidian parasite</name>
    <dbReference type="NCBI Taxonomy" id="5804"/>
    <lineage>
        <taxon>Eukaryota</taxon>
        <taxon>Sar</taxon>
        <taxon>Alveolata</taxon>
        <taxon>Apicomplexa</taxon>
        <taxon>Conoidasida</taxon>
        <taxon>Coccidia</taxon>
        <taxon>Eucoccidiorida</taxon>
        <taxon>Eimeriorina</taxon>
        <taxon>Eimeriidae</taxon>
        <taxon>Eimeria</taxon>
    </lineage>
</organism>
<evidence type="ECO:0000313" key="2">
    <source>
        <dbReference type="EMBL" id="CDJ59071.1"/>
    </source>
</evidence>
<dbReference type="OrthoDB" id="348480at2759"/>
<feature type="compositionally biased region" description="Low complexity" evidence="1">
    <location>
        <begin position="472"/>
        <end position="482"/>
    </location>
</feature>
<dbReference type="Proteomes" id="UP000030763">
    <property type="component" value="Unassembled WGS sequence"/>
</dbReference>
<dbReference type="RefSeq" id="XP_013335719.1">
    <property type="nucleotide sequence ID" value="XM_013480265.1"/>
</dbReference>
<feature type="region of interest" description="Disordered" evidence="1">
    <location>
        <begin position="274"/>
        <end position="357"/>
    </location>
</feature>
<dbReference type="EMBL" id="HG720076">
    <property type="protein sequence ID" value="CDJ59071.1"/>
    <property type="molecule type" value="Genomic_DNA"/>
</dbReference>
<dbReference type="AlphaFoldDB" id="U6M4Z0"/>